<evidence type="ECO:0000259" key="3">
    <source>
        <dbReference type="Pfam" id="PF26086"/>
    </source>
</evidence>
<sequence length="1035" mass="113897">MGISSSSLLDESKTNFIRGRADAVLKDFSAYYKRQYLVAFFSKVQDEVEQKKMGQTQLLKQREHPKPAEVLYEENVLFFDDTRKWKERVVVVRANYSLECHDSYETFVKGVQSRHKLLPTGGTALTSEEQYMVLVDKLCPDLNNAKEEFAPPMATMPGQFPVYLRLPYRRDSYFCFRQEARRTQFLSVLTDCIRHQNQDFLRKSACEVEAFRKALRFYRQEKGLYDSWDMLIGSDVRVLANMVMEELLPTLQTELLPRLKGKKTDRKKAWFATVEAAYILVQEQLLKGLLGLKQECRVTAKQQEARIRSDMDQIITSRDFLAGKLRAMVTEPAAKFCSEKVQPHLAPVLEELMGPVSMGFQETRTLCERQMSQLCQDLQESSSAEELKLALEQLRKTNLQGCYAHVDVLQDQLRELQSHYNFSNCTGLVHSTQIDMQQLMGNAAYTFEQLLHTALKDSPARPGSVMEKAKHRVLKQYDYDSSTMRKRIFQEALLDITLPAMKKNLAPTCKPELQAFDQYIFADYSNFIQVENVYEDILLQTLESEVSKVVNEAASLKRHNLFLDGTDMRLASQSSLSEGLTPPGSTPSSPSKTPQSQNADSPLLRNGQLVNPEQRDTSSVTERELVENAEKHVTTETVNGDARSSPEAEQENKPNTAEAEKESTASTDEGVHSVAEVEKEVTPSESQTEDLPGATEAEEDTPFAAELTDEDTIRTAEAEQEDVPSASEIPAETIAPAASPQTVEPLPSPSPDSAGEEHPDVDSMVDTSSNPPLAESGTGTESPSMLVIEQAEENDGSDAETAPTHPCSDAITDTGTPSTGCSKISVDSPEVDSDIGVMSAEDSEDGGTAGSSSEPTEEVTESDVSLTSDLRAEGTEGNPETLNVDHVSEATETEVCADATPTAELAEEGVVTLDVSLTSSPTSEVTESDPETVSVDPVSEATEIQECVDAVPNAEEAEEGVVTLGDEPVSEPTENSLPTAAVSPRVSSPAEAKPAEEPGQVKAQAPDCIKEIRSLVVEVIEVEEMVQHYPGGSSS</sequence>
<dbReference type="Proteomes" id="UP001152622">
    <property type="component" value="Chromosome 2"/>
</dbReference>
<comment type="caution">
    <text evidence="4">The sequence shown here is derived from an EMBL/GenBank/DDBJ whole genome shotgun (WGS) entry which is preliminary data.</text>
</comment>
<evidence type="ECO:0000313" key="4">
    <source>
        <dbReference type="EMBL" id="KAJ8376146.1"/>
    </source>
</evidence>
<evidence type="ECO:0000256" key="2">
    <source>
        <dbReference type="SAM" id="MobiDB-lite"/>
    </source>
</evidence>
<evidence type="ECO:0000313" key="5">
    <source>
        <dbReference type="Proteomes" id="UP001152622"/>
    </source>
</evidence>
<comment type="similarity">
    <text evidence="1">Belongs to the Niban family.</text>
</comment>
<dbReference type="Pfam" id="PF26089">
    <property type="entry name" value="PH_Niban2"/>
    <property type="match status" value="1"/>
</dbReference>
<name>A0A9Q1G6Z4_SYNKA</name>
<gene>
    <name evidence="4" type="ORF">SKAU_G00067260</name>
</gene>
<protein>
    <recommendedName>
        <fullName evidence="3">Niban 1/2/3 domain-containing protein</fullName>
    </recommendedName>
</protein>
<keyword evidence="5" id="KW-1185">Reference proteome</keyword>
<feature type="compositionally biased region" description="Basic and acidic residues" evidence="2">
    <location>
        <begin position="613"/>
        <end position="634"/>
    </location>
</feature>
<reference evidence="4" key="1">
    <citation type="journal article" date="2023" name="Science">
        <title>Genome structures resolve the early diversification of teleost fishes.</title>
        <authorList>
            <person name="Parey E."/>
            <person name="Louis A."/>
            <person name="Montfort J."/>
            <person name="Bouchez O."/>
            <person name="Roques C."/>
            <person name="Iampietro C."/>
            <person name="Lluch J."/>
            <person name="Castinel A."/>
            <person name="Donnadieu C."/>
            <person name="Desvignes T."/>
            <person name="Floi Bucao C."/>
            <person name="Jouanno E."/>
            <person name="Wen M."/>
            <person name="Mejri S."/>
            <person name="Dirks R."/>
            <person name="Jansen H."/>
            <person name="Henkel C."/>
            <person name="Chen W.J."/>
            <person name="Zahm M."/>
            <person name="Cabau C."/>
            <person name="Klopp C."/>
            <person name="Thompson A.W."/>
            <person name="Robinson-Rechavi M."/>
            <person name="Braasch I."/>
            <person name="Lecointre G."/>
            <person name="Bobe J."/>
            <person name="Postlethwait J.H."/>
            <person name="Berthelot C."/>
            <person name="Roest Crollius H."/>
            <person name="Guiguen Y."/>
        </authorList>
    </citation>
    <scope>NUCLEOTIDE SEQUENCE</scope>
    <source>
        <strain evidence="4">WJC10195</strain>
    </source>
</reference>
<evidence type="ECO:0000256" key="1">
    <source>
        <dbReference type="ARBA" id="ARBA00010251"/>
    </source>
</evidence>
<feature type="region of interest" description="Disordered" evidence="2">
    <location>
        <begin position="916"/>
        <end position="939"/>
    </location>
</feature>
<feature type="compositionally biased region" description="Polar residues" evidence="2">
    <location>
        <begin position="811"/>
        <end position="822"/>
    </location>
</feature>
<feature type="region of interest" description="Disordered" evidence="2">
    <location>
        <begin position="573"/>
        <end position="886"/>
    </location>
</feature>
<feature type="region of interest" description="Disordered" evidence="2">
    <location>
        <begin position="956"/>
        <end position="1007"/>
    </location>
</feature>
<feature type="compositionally biased region" description="Low complexity" evidence="2">
    <location>
        <begin position="581"/>
        <end position="596"/>
    </location>
</feature>
<feature type="compositionally biased region" description="Basic and acidic residues" evidence="2">
    <location>
        <begin position="644"/>
        <end position="682"/>
    </location>
</feature>
<dbReference type="EMBL" id="JAINUF010000002">
    <property type="protein sequence ID" value="KAJ8376146.1"/>
    <property type="molecule type" value="Genomic_DNA"/>
</dbReference>
<accession>A0A9Q1G6Z4</accession>
<organism evidence="4 5">
    <name type="scientific">Synaphobranchus kaupii</name>
    <name type="common">Kaup's arrowtooth eel</name>
    <dbReference type="NCBI Taxonomy" id="118154"/>
    <lineage>
        <taxon>Eukaryota</taxon>
        <taxon>Metazoa</taxon>
        <taxon>Chordata</taxon>
        <taxon>Craniata</taxon>
        <taxon>Vertebrata</taxon>
        <taxon>Euteleostomi</taxon>
        <taxon>Actinopterygii</taxon>
        <taxon>Neopterygii</taxon>
        <taxon>Teleostei</taxon>
        <taxon>Anguilliformes</taxon>
        <taxon>Synaphobranchidae</taxon>
        <taxon>Synaphobranchus</taxon>
    </lineage>
</organism>
<proteinExistence type="inferred from homology"/>
<dbReference type="AlphaFoldDB" id="A0A9Q1G6Z4"/>
<feature type="domain" description="Niban 1/2/3" evidence="3">
    <location>
        <begin position="335"/>
        <end position="499"/>
    </location>
</feature>
<dbReference type="PANTHER" id="PTHR14392:SF3">
    <property type="entry name" value="PROTEIN NIBAN 1"/>
    <property type="match status" value="1"/>
</dbReference>
<dbReference type="OrthoDB" id="9010513at2759"/>
<dbReference type="CDD" id="cd23949">
    <property type="entry name" value="Niban-like"/>
    <property type="match status" value="1"/>
</dbReference>
<feature type="compositionally biased region" description="Polar residues" evidence="2">
    <location>
        <begin position="765"/>
        <end position="783"/>
    </location>
</feature>
<dbReference type="Pfam" id="PF26086">
    <property type="entry name" value="Niban2"/>
    <property type="match status" value="1"/>
</dbReference>
<dbReference type="PANTHER" id="PTHR14392">
    <property type="entry name" value="NIBAN FAMILY MEMBER"/>
    <property type="match status" value="1"/>
</dbReference>
<dbReference type="InterPro" id="IPR059060">
    <property type="entry name" value="Niban_1/2/3_dom"/>
</dbReference>
<dbReference type="InterPro" id="IPR026088">
    <property type="entry name" value="Niban-like"/>
</dbReference>
<feature type="compositionally biased region" description="Polar residues" evidence="2">
    <location>
        <begin position="916"/>
        <end position="925"/>
    </location>
</feature>